<accession>A0A7W5ZIT6</accession>
<sequence length="52" mass="6151">MIAINFEHIKAYFELAQSKNLFKRFLTWFLRHQSAFETIARTGQPFGGNVFK</sequence>
<reference evidence="1 2" key="1">
    <citation type="submission" date="2020-08" db="EMBL/GenBank/DDBJ databases">
        <title>Genomic Encyclopedia of Type Strains, Phase IV (KMG-IV): sequencing the most valuable type-strain genomes for metagenomic binning, comparative biology and taxonomic classification.</title>
        <authorList>
            <person name="Goeker M."/>
        </authorList>
    </citation>
    <scope>NUCLEOTIDE SEQUENCE [LARGE SCALE GENOMIC DNA]</scope>
    <source>
        <strain evidence="1 2">DSM 17976</strain>
    </source>
</reference>
<proteinExistence type="predicted"/>
<gene>
    <name evidence="1" type="ORF">FHS57_001620</name>
</gene>
<evidence type="ECO:0000313" key="2">
    <source>
        <dbReference type="Proteomes" id="UP000541352"/>
    </source>
</evidence>
<dbReference type="EMBL" id="JACIBY010000003">
    <property type="protein sequence ID" value="MBB3837623.1"/>
    <property type="molecule type" value="Genomic_DNA"/>
</dbReference>
<protein>
    <submittedName>
        <fullName evidence="1">Uncharacterized protein</fullName>
    </submittedName>
</protein>
<dbReference type="AlphaFoldDB" id="A0A7W5ZIT6"/>
<organism evidence="1 2">
    <name type="scientific">Runella defluvii</name>
    <dbReference type="NCBI Taxonomy" id="370973"/>
    <lineage>
        <taxon>Bacteria</taxon>
        <taxon>Pseudomonadati</taxon>
        <taxon>Bacteroidota</taxon>
        <taxon>Cytophagia</taxon>
        <taxon>Cytophagales</taxon>
        <taxon>Spirosomataceae</taxon>
        <taxon>Runella</taxon>
    </lineage>
</organism>
<comment type="caution">
    <text evidence="1">The sequence shown here is derived from an EMBL/GenBank/DDBJ whole genome shotgun (WGS) entry which is preliminary data.</text>
</comment>
<evidence type="ECO:0000313" key="1">
    <source>
        <dbReference type="EMBL" id="MBB3837623.1"/>
    </source>
</evidence>
<dbReference type="Proteomes" id="UP000541352">
    <property type="component" value="Unassembled WGS sequence"/>
</dbReference>
<name>A0A7W5ZIT6_9BACT</name>
<dbReference type="RefSeq" id="WP_164489961.1">
    <property type="nucleotide sequence ID" value="NZ_JACIBY010000003.1"/>
</dbReference>
<keyword evidence="2" id="KW-1185">Reference proteome</keyword>